<dbReference type="EMBL" id="CM055098">
    <property type="protein sequence ID" value="KAJ7548214.1"/>
    <property type="molecule type" value="Genomic_DNA"/>
</dbReference>
<accession>A0ACC2D231</accession>
<keyword evidence="2" id="KW-1185">Reference proteome</keyword>
<sequence length="109" mass="12602">MKQIVLLAPLGWLFPSESFPLETRSAGQSIIVSVNLFFTFVIVQSFLAMLCPFKYGIFLFFAGWVVVMSMFVSFFLPSDYHRQRLPYSHRLAMNKHIGRVYTGHTDCKQ</sequence>
<comment type="caution">
    <text evidence="1">The sequence shown here is derived from an EMBL/GenBank/DDBJ whole genome shotgun (WGS) entry which is preliminary data.</text>
</comment>
<evidence type="ECO:0000313" key="1">
    <source>
        <dbReference type="EMBL" id="KAJ7548214.1"/>
    </source>
</evidence>
<reference evidence="2" key="1">
    <citation type="journal article" date="2024" name="Proc. Natl. Acad. Sci. U.S.A.">
        <title>Extraordinary preservation of gene collinearity over three hundred million years revealed in homosporous lycophytes.</title>
        <authorList>
            <person name="Li C."/>
            <person name="Wickell D."/>
            <person name="Kuo L.Y."/>
            <person name="Chen X."/>
            <person name="Nie B."/>
            <person name="Liao X."/>
            <person name="Peng D."/>
            <person name="Ji J."/>
            <person name="Jenkins J."/>
            <person name="Williams M."/>
            <person name="Shu S."/>
            <person name="Plott C."/>
            <person name="Barry K."/>
            <person name="Rajasekar S."/>
            <person name="Grimwood J."/>
            <person name="Han X."/>
            <person name="Sun S."/>
            <person name="Hou Z."/>
            <person name="He W."/>
            <person name="Dai G."/>
            <person name="Sun C."/>
            <person name="Schmutz J."/>
            <person name="Leebens-Mack J.H."/>
            <person name="Li F.W."/>
            <person name="Wang L."/>
        </authorList>
    </citation>
    <scope>NUCLEOTIDE SEQUENCE [LARGE SCALE GENOMIC DNA]</scope>
    <source>
        <strain evidence="2">cv. PW_Plant_1</strain>
    </source>
</reference>
<organism evidence="1 2">
    <name type="scientific">Diphasiastrum complanatum</name>
    <name type="common">Issler's clubmoss</name>
    <name type="synonym">Lycopodium complanatum</name>
    <dbReference type="NCBI Taxonomy" id="34168"/>
    <lineage>
        <taxon>Eukaryota</taxon>
        <taxon>Viridiplantae</taxon>
        <taxon>Streptophyta</taxon>
        <taxon>Embryophyta</taxon>
        <taxon>Tracheophyta</taxon>
        <taxon>Lycopodiopsida</taxon>
        <taxon>Lycopodiales</taxon>
        <taxon>Lycopodiaceae</taxon>
        <taxon>Lycopodioideae</taxon>
        <taxon>Diphasiastrum</taxon>
    </lineage>
</organism>
<protein>
    <submittedName>
        <fullName evidence="1">Uncharacterized protein</fullName>
    </submittedName>
</protein>
<dbReference type="Proteomes" id="UP001162992">
    <property type="component" value="Chromosome 7"/>
</dbReference>
<evidence type="ECO:0000313" key="2">
    <source>
        <dbReference type="Proteomes" id="UP001162992"/>
    </source>
</evidence>
<proteinExistence type="predicted"/>
<gene>
    <name evidence="1" type="ORF">O6H91_07G003100</name>
</gene>
<name>A0ACC2D231_DIPCM</name>